<gene>
    <name evidence="2" type="ORF">LTR09_001778</name>
</gene>
<reference evidence="2" key="1">
    <citation type="submission" date="2023-04" db="EMBL/GenBank/DDBJ databases">
        <title>Black Yeasts Isolated from many extreme environments.</title>
        <authorList>
            <person name="Coleine C."/>
            <person name="Stajich J.E."/>
            <person name="Selbmann L."/>
        </authorList>
    </citation>
    <scope>NUCLEOTIDE SEQUENCE</scope>
    <source>
        <strain evidence="2">CCFEE 5312</strain>
    </source>
</reference>
<evidence type="ECO:0000313" key="3">
    <source>
        <dbReference type="Proteomes" id="UP001271007"/>
    </source>
</evidence>
<feature type="compositionally biased region" description="Basic and acidic residues" evidence="1">
    <location>
        <begin position="32"/>
        <end position="43"/>
    </location>
</feature>
<keyword evidence="3" id="KW-1185">Reference proteome</keyword>
<evidence type="ECO:0000256" key="1">
    <source>
        <dbReference type="SAM" id="MobiDB-lite"/>
    </source>
</evidence>
<accession>A0AAJ0GHC5</accession>
<comment type="caution">
    <text evidence="2">The sequence shown here is derived from an EMBL/GenBank/DDBJ whole genome shotgun (WGS) entry which is preliminary data.</text>
</comment>
<organism evidence="2 3">
    <name type="scientific">Extremus antarcticus</name>
    <dbReference type="NCBI Taxonomy" id="702011"/>
    <lineage>
        <taxon>Eukaryota</taxon>
        <taxon>Fungi</taxon>
        <taxon>Dikarya</taxon>
        <taxon>Ascomycota</taxon>
        <taxon>Pezizomycotina</taxon>
        <taxon>Dothideomycetes</taxon>
        <taxon>Dothideomycetidae</taxon>
        <taxon>Mycosphaerellales</taxon>
        <taxon>Extremaceae</taxon>
        <taxon>Extremus</taxon>
    </lineage>
</organism>
<feature type="region of interest" description="Disordered" evidence="1">
    <location>
        <begin position="1"/>
        <end position="43"/>
    </location>
</feature>
<proteinExistence type="predicted"/>
<protein>
    <submittedName>
        <fullName evidence="2">Uncharacterized protein</fullName>
    </submittedName>
</protein>
<dbReference type="AlphaFoldDB" id="A0AAJ0GHC5"/>
<evidence type="ECO:0000313" key="2">
    <source>
        <dbReference type="EMBL" id="KAK3057594.1"/>
    </source>
</evidence>
<name>A0AAJ0GHC5_9PEZI</name>
<dbReference type="Proteomes" id="UP001271007">
    <property type="component" value="Unassembled WGS sequence"/>
</dbReference>
<sequence length="138" mass="15091">MSEGPSIFGGGKEPPPPSPDGISAKANANESDEQKQQRTIKAERQQALASYQKTAKYAREGINIVYKEEDQRVASNELAHISSIVVSLKEQVLGSAKDEDLVGSEELESIEANMEALMSEAIECDVHLMSKDTRERAK</sequence>
<dbReference type="EMBL" id="JAWDJX010000003">
    <property type="protein sequence ID" value="KAK3057594.1"/>
    <property type="molecule type" value="Genomic_DNA"/>
</dbReference>